<accession>A0A6M1RYS4</accession>
<dbReference type="InterPro" id="IPR036390">
    <property type="entry name" value="WH_DNA-bd_sf"/>
</dbReference>
<dbReference type="EMBL" id="JAAKZH010000001">
    <property type="protein sequence ID" value="NGO62097.1"/>
    <property type="molecule type" value="Genomic_DNA"/>
</dbReference>
<keyword evidence="1" id="KW-0805">Transcription regulation</keyword>
<dbReference type="SMART" id="SM00347">
    <property type="entry name" value="HTH_MARR"/>
    <property type="match status" value="1"/>
</dbReference>
<evidence type="ECO:0000256" key="3">
    <source>
        <dbReference type="ARBA" id="ARBA00023163"/>
    </source>
</evidence>
<name>A0A6M1RYS4_9HYPH</name>
<dbReference type="PRINTS" id="PR00598">
    <property type="entry name" value="HTHMARR"/>
</dbReference>
<gene>
    <name evidence="5" type="ORF">G6N76_00310</name>
</gene>
<dbReference type="Proteomes" id="UP000477849">
    <property type="component" value="Unassembled WGS sequence"/>
</dbReference>
<organism evidence="5 6">
    <name type="scientific">Rhizobium daejeonense</name>
    <dbReference type="NCBI Taxonomy" id="240521"/>
    <lineage>
        <taxon>Bacteria</taxon>
        <taxon>Pseudomonadati</taxon>
        <taxon>Pseudomonadota</taxon>
        <taxon>Alphaproteobacteria</taxon>
        <taxon>Hyphomicrobiales</taxon>
        <taxon>Rhizobiaceae</taxon>
        <taxon>Rhizobium/Agrobacterium group</taxon>
        <taxon>Rhizobium</taxon>
    </lineage>
</organism>
<evidence type="ECO:0000313" key="6">
    <source>
        <dbReference type="Proteomes" id="UP000477849"/>
    </source>
</evidence>
<dbReference type="InterPro" id="IPR000835">
    <property type="entry name" value="HTH_MarR-typ"/>
</dbReference>
<proteinExistence type="predicted"/>
<dbReference type="GO" id="GO:0003700">
    <property type="term" value="F:DNA-binding transcription factor activity"/>
    <property type="evidence" value="ECO:0007669"/>
    <property type="project" value="InterPro"/>
</dbReference>
<dbReference type="InterPro" id="IPR023187">
    <property type="entry name" value="Tscrpt_reg_MarR-type_CS"/>
</dbReference>
<feature type="domain" description="HTH marR-type" evidence="4">
    <location>
        <begin position="6"/>
        <end position="139"/>
    </location>
</feature>
<dbReference type="SUPFAM" id="SSF46785">
    <property type="entry name" value="Winged helix' DNA-binding domain"/>
    <property type="match status" value="1"/>
</dbReference>
<dbReference type="PROSITE" id="PS50995">
    <property type="entry name" value="HTH_MARR_2"/>
    <property type="match status" value="1"/>
</dbReference>
<keyword evidence="3" id="KW-0804">Transcription</keyword>
<dbReference type="Pfam" id="PF12802">
    <property type="entry name" value="MarR_2"/>
    <property type="match status" value="1"/>
</dbReference>
<dbReference type="PANTHER" id="PTHR42756">
    <property type="entry name" value="TRANSCRIPTIONAL REGULATOR, MARR"/>
    <property type="match status" value="1"/>
</dbReference>
<comment type="caution">
    <text evidence="5">The sequence shown here is derived from an EMBL/GenBank/DDBJ whole genome shotgun (WGS) entry which is preliminary data.</text>
</comment>
<keyword evidence="6" id="KW-1185">Reference proteome</keyword>
<dbReference type="InterPro" id="IPR036388">
    <property type="entry name" value="WH-like_DNA-bd_sf"/>
</dbReference>
<reference evidence="5 6" key="1">
    <citation type="submission" date="2020-02" db="EMBL/GenBank/DDBJ databases">
        <title>Genome sequence of the type strain CCBAU10050 of Rhizobium daejeonense.</title>
        <authorList>
            <person name="Gao J."/>
            <person name="Sun J."/>
        </authorList>
    </citation>
    <scope>NUCLEOTIDE SEQUENCE [LARGE SCALE GENOMIC DNA]</scope>
    <source>
        <strain evidence="5 6">CCBAU10050</strain>
    </source>
</reference>
<sequence>MDAKLRREFGFRLVGLSRRWRQHVDEGVAAVGLSDATWSPLFHLHRIGDGLTQKELAARIGLDGSSLVRLIDILERQGLVERRTETEDRRAKRLYLTFAGAERVSAILERLLPIENEMLQDLDDAEIAVLLGAFQKIEARIGAARESGEH</sequence>
<protein>
    <submittedName>
        <fullName evidence="5">MarR family transcriptional regulator</fullName>
    </submittedName>
</protein>
<evidence type="ECO:0000259" key="4">
    <source>
        <dbReference type="PROSITE" id="PS50995"/>
    </source>
</evidence>
<evidence type="ECO:0000313" key="5">
    <source>
        <dbReference type="EMBL" id="NGO62097.1"/>
    </source>
</evidence>
<evidence type="ECO:0000256" key="1">
    <source>
        <dbReference type="ARBA" id="ARBA00023015"/>
    </source>
</evidence>
<dbReference type="GO" id="GO:0003677">
    <property type="term" value="F:DNA binding"/>
    <property type="evidence" value="ECO:0007669"/>
    <property type="project" value="UniProtKB-KW"/>
</dbReference>
<evidence type="ECO:0000256" key="2">
    <source>
        <dbReference type="ARBA" id="ARBA00023125"/>
    </source>
</evidence>
<dbReference type="PROSITE" id="PS01117">
    <property type="entry name" value="HTH_MARR_1"/>
    <property type="match status" value="1"/>
</dbReference>
<keyword evidence="2" id="KW-0238">DNA-binding</keyword>
<dbReference type="Gene3D" id="1.10.10.10">
    <property type="entry name" value="Winged helix-like DNA-binding domain superfamily/Winged helix DNA-binding domain"/>
    <property type="match status" value="1"/>
</dbReference>
<dbReference type="AlphaFoldDB" id="A0A6M1RYS4"/>
<dbReference type="PANTHER" id="PTHR42756:SF1">
    <property type="entry name" value="TRANSCRIPTIONAL REPRESSOR OF EMRAB OPERON"/>
    <property type="match status" value="1"/>
</dbReference>